<name>A0A8R7URC3_TRIUA</name>
<feature type="signal peptide" evidence="1">
    <location>
        <begin position="1"/>
        <end position="42"/>
    </location>
</feature>
<dbReference type="Proteomes" id="UP000015106">
    <property type="component" value="Chromosome 6"/>
</dbReference>
<evidence type="ECO:0000256" key="1">
    <source>
        <dbReference type="SAM" id="SignalP"/>
    </source>
</evidence>
<sequence length="70" mass="7521">MSGMVDVPEHLMPTITLGRLLHHFLFLLESQVVVLVVHSGQAVVVDSGLVMVVGLDQVVDLAVVVGLYEV</sequence>
<dbReference type="Gramene" id="TuG1812G0600000061.01.T02">
    <property type="protein sequence ID" value="TuG1812G0600000061.01.T02"/>
    <property type="gene ID" value="TuG1812G0600000061.01"/>
</dbReference>
<dbReference type="AlphaFoldDB" id="A0A8R7URC3"/>
<reference evidence="3" key="1">
    <citation type="journal article" date="2013" name="Nature">
        <title>Draft genome of the wheat A-genome progenitor Triticum urartu.</title>
        <authorList>
            <person name="Ling H.Q."/>
            <person name="Zhao S."/>
            <person name="Liu D."/>
            <person name="Wang J."/>
            <person name="Sun H."/>
            <person name="Zhang C."/>
            <person name="Fan H."/>
            <person name="Li D."/>
            <person name="Dong L."/>
            <person name="Tao Y."/>
            <person name="Gao C."/>
            <person name="Wu H."/>
            <person name="Li Y."/>
            <person name="Cui Y."/>
            <person name="Guo X."/>
            <person name="Zheng S."/>
            <person name="Wang B."/>
            <person name="Yu K."/>
            <person name="Liang Q."/>
            <person name="Yang W."/>
            <person name="Lou X."/>
            <person name="Chen J."/>
            <person name="Feng M."/>
            <person name="Jian J."/>
            <person name="Zhang X."/>
            <person name="Luo G."/>
            <person name="Jiang Y."/>
            <person name="Liu J."/>
            <person name="Wang Z."/>
            <person name="Sha Y."/>
            <person name="Zhang B."/>
            <person name="Wu H."/>
            <person name="Tang D."/>
            <person name="Shen Q."/>
            <person name="Xue P."/>
            <person name="Zou S."/>
            <person name="Wang X."/>
            <person name="Liu X."/>
            <person name="Wang F."/>
            <person name="Yang Y."/>
            <person name="An X."/>
            <person name="Dong Z."/>
            <person name="Zhang K."/>
            <person name="Zhang X."/>
            <person name="Luo M.C."/>
            <person name="Dvorak J."/>
            <person name="Tong Y."/>
            <person name="Wang J."/>
            <person name="Yang H."/>
            <person name="Li Z."/>
            <person name="Wang D."/>
            <person name="Zhang A."/>
            <person name="Wang J."/>
        </authorList>
    </citation>
    <scope>NUCLEOTIDE SEQUENCE</scope>
    <source>
        <strain evidence="3">cv. G1812</strain>
    </source>
</reference>
<reference evidence="2" key="2">
    <citation type="submission" date="2018-03" db="EMBL/GenBank/DDBJ databases">
        <title>The Triticum urartu genome reveals the dynamic nature of wheat genome evolution.</title>
        <authorList>
            <person name="Ling H."/>
            <person name="Ma B."/>
            <person name="Shi X."/>
            <person name="Liu H."/>
            <person name="Dong L."/>
            <person name="Sun H."/>
            <person name="Cao Y."/>
            <person name="Gao Q."/>
            <person name="Zheng S."/>
            <person name="Li Y."/>
            <person name="Yu Y."/>
            <person name="Du H."/>
            <person name="Qi M."/>
            <person name="Li Y."/>
            <person name="Yu H."/>
            <person name="Cui Y."/>
            <person name="Wang N."/>
            <person name="Chen C."/>
            <person name="Wu H."/>
            <person name="Zhao Y."/>
            <person name="Zhang J."/>
            <person name="Li Y."/>
            <person name="Zhou W."/>
            <person name="Zhang B."/>
            <person name="Hu W."/>
            <person name="Eijk M."/>
            <person name="Tang J."/>
            <person name="Witsenboer H."/>
            <person name="Zhao S."/>
            <person name="Li Z."/>
            <person name="Zhang A."/>
            <person name="Wang D."/>
            <person name="Liang C."/>
        </authorList>
    </citation>
    <scope>NUCLEOTIDE SEQUENCE [LARGE SCALE GENOMIC DNA]</scope>
    <source>
        <strain evidence="2">cv. G1812</strain>
    </source>
</reference>
<dbReference type="EnsemblPlants" id="TuG1812G0600000061.01.T02">
    <property type="protein sequence ID" value="TuG1812G0600000061.01.T02"/>
    <property type="gene ID" value="TuG1812G0600000061.01"/>
</dbReference>
<reference evidence="2" key="3">
    <citation type="submission" date="2022-06" db="UniProtKB">
        <authorList>
            <consortium name="EnsemblPlants"/>
        </authorList>
    </citation>
    <scope>IDENTIFICATION</scope>
</reference>
<protein>
    <submittedName>
        <fullName evidence="2">Uncharacterized protein</fullName>
    </submittedName>
</protein>
<accession>A0A8R7URC3</accession>
<keyword evidence="1" id="KW-0732">Signal</keyword>
<proteinExistence type="predicted"/>
<keyword evidence="3" id="KW-1185">Reference proteome</keyword>
<feature type="chain" id="PRO_5035852870" evidence="1">
    <location>
        <begin position="43"/>
        <end position="70"/>
    </location>
</feature>
<organism evidence="2 3">
    <name type="scientific">Triticum urartu</name>
    <name type="common">Red wild einkorn</name>
    <name type="synonym">Crithodium urartu</name>
    <dbReference type="NCBI Taxonomy" id="4572"/>
    <lineage>
        <taxon>Eukaryota</taxon>
        <taxon>Viridiplantae</taxon>
        <taxon>Streptophyta</taxon>
        <taxon>Embryophyta</taxon>
        <taxon>Tracheophyta</taxon>
        <taxon>Spermatophyta</taxon>
        <taxon>Magnoliopsida</taxon>
        <taxon>Liliopsida</taxon>
        <taxon>Poales</taxon>
        <taxon>Poaceae</taxon>
        <taxon>BOP clade</taxon>
        <taxon>Pooideae</taxon>
        <taxon>Triticodae</taxon>
        <taxon>Triticeae</taxon>
        <taxon>Triticinae</taxon>
        <taxon>Triticum</taxon>
    </lineage>
</organism>
<evidence type="ECO:0000313" key="3">
    <source>
        <dbReference type="Proteomes" id="UP000015106"/>
    </source>
</evidence>
<evidence type="ECO:0000313" key="2">
    <source>
        <dbReference type="EnsemblPlants" id="TuG1812G0600000061.01.T02"/>
    </source>
</evidence>